<dbReference type="EMBL" id="JBHSTQ010000004">
    <property type="protein sequence ID" value="MFC6386127.1"/>
    <property type="molecule type" value="Genomic_DNA"/>
</dbReference>
<dbReference type="Pfam" id="PF00072">
    <property type="entry name" value="Response_reg"/>
    <property type="match status" value="1"/>
</dbReference>
<evidence type="ECO:0000256" key="5">
    <source>
        <dbReference type="ARBA" id="ARBA00023125"/>
    </source>
</evidence>
<dbReference type="InterPro" id="IPR001867">
    <property type="entry name" value="OmpR/PhoB-type_DNA-bd"/>
</dbReference>
<dbReference type="InterPro" id="IPR001789">
    <property type="entry name" value="Sig_transdc_resp-reg_receiver"/>
</dbReference>
<evidence type="ECO:0000256" key="9">
    <source>
        <dbReference type="SAM" id="Coils"/>
    </source>
</evidence>
<feature type="domain" description="Response regulatory" evidence="10">
    <location>
        <begin position="2"/>
        <end position="116"/>
    </location>
</feature>
<feature type="domain" description="OmpR/PhoB-type" evidence="11">
    <location>
        <begin position="128"/>
        <end position="233"/>
    </location>
</feature>
<keyword evidence="4" id="KW-0805">Transcription regulation</keyword>
<comment type="caution">
    <text evidence="12">The sequence shown here is derived from an EMBL/GenBank/DDBJ whole genome shotgun (WGS) entry which is preliminary data.</text>
</comment>
<sequence>MRAFVVDDEVLACKQLKKMLQEIDQFQEIHTFTDSEVALNEAKALKPDVVFLDIEMPALSGIELAEALQADDSPIQIVFTTAYDEFAIKAFELNAIDYLLKPILKQRLEKAVVRLMKNINAERADREQSENQFGIECFDNLKFYQIENGEKSYIPVKWRTSRARELYAYLLKEHGRFVNKERLIDLLWPGTDDEKGTTQLYTTIYQIRKLMEKLPLKQRIIKNDIGYSLNISEVTIDVEQWKRDLDSLPPLDQFGYQKHIQLFQAYKDHYFNEYGFLWAEPERVRLSQLWLEHAYSLAEFLSRNNMKTEALNVCQQVVRIEPEDERNMKMMIKLYNEMGNVDGAIRVYQHYKKVKDAMN</sequence>
<organism evidence="12 13">
    <name type="scientific">Sporolactobacillus kofuensis</name>
    <dbReference type="NCBI Taxonomy" id="269672"/>
    <lineage>
        <taxon>Bacteria</taxon>
        <taxon>Bacillati</taxon>
        <taxon>Bacillota</taxon>
        <taxon>Bacilli</taxon>
        <taxon>Bacillales</taxon>
        <taxon>Sporolactobacillaceae</taxon>
        <taxon>Sporolactobacillus</taxon>
    </lineage>
</organism>
<dbReference type="Pfam" id="PF00486">
    <property type="entry name" value="Trans_reg_C"/>
    <property type="match status" value="1"/>
</dbReference>
<dbReference type="SMART" id="SM00448">
    <property type="entry name" value="REC"/>
    <property type="match status" value="1"/>
</dbReference>
<evidence type="ECO:0000256" key="8">
    <source>
        <dbReference type="PROSITE-ProRule" id="PRU01091"/>
    </source>
</evidence>
<dbReference type="InterPro" id="IPR039420">
    <property type="entry name" value="WalR-like"/>
</dbReference>
<name>A0ABW1WEU7_9BACL</name>
<dbReference type="PROSITE" id="PS50110">
    <property type="entry name" value="RESPONSE_REGULATORY"/>
    <property type="match status" value="1"/>
</dbReference>
<evidence type="ECO:0000256" key="2">
    <source>
        <dbReference type="ARBA" id="ARBA00022553"/>
    </source>
</evidence>
<evidence type="ECO:0000313" key="12">
    <source>
        <dbReference type="EMBL" id="MFC6386127.1"/>
    </source>
</evidence>
<dbReference type="PANTHER" id="PTHR48111">
    <property type="entry name" value="REGULATOR OF RPOS"/>
    <property type="match status" value="1"/>
</dbReference>
<dbReference type="RefSeq" id="WP_253052955.1">
    <property type="nucleotide sequence ID" value="NZ_JAMXWN010000003.1"/>
</dbReference>
<reference evidence="13" key="1">
    <citation type="journal article" date="2019" name="Int. J. Syst. Evol. Microbiol.">
        <title>The Global Catalogue of Microorganisms (GCM) 10K type strain sequencing project: providing services to taxonomists for standard genome sequencing and annotation.</title>
        <authorList>
            <consortium name="The Broad Institute Genomics Platform"/>
            <consortium name="The Broad Institute Genome Sequencing Center for Infectious Disease"/>
            <person name="Wu L."/>
            <person name="Ma J."/>
        </authorList>
    </citation>
    <scope>NUCLEOTIDE SEQUENCE [LARGE SCALE GENOMIC DNA]</scope>
    <source>
        <strain evidence="13">CCUG 42001</strain>
    </source>
</reference>
<dbReference type="Pfam" id="PF03704">
    <property type="entry name" value="BTAD"/>
    <property type="match status" value="1"/>
</dbReference>
<keyword evidence="6" id="KW-0804">Transcription</keyword>
<feature type="coiled-coil region" evidence="9">
    <location>
        <begin position="105"/>
        <end position="132"/>
    </location>
</feature>
<evidence type="ECO:0000256" key="1">
    <source>
        <dbReference type="ARBA" id="ARBA00005820"/>
    </source>
</evidence>
<evidence type="ECO:0000313" key="13">
    <source>
        <dbReference type="Proteomes" id="UP001596267"/>
    </source>
</evidence>
<dbReference type="InterPro" id="IPR011006">
    <property type="entry name" value="CheY-like_superfamily"/>
</dbReference>
<keyword evidence="2 7" id="KW-0597">Phosphoprotein</keyword>
<accession>A0ABW1WEU7</accession>
<keyword evidence="13" id="KW-1185">Reference proteome</keyword>
<evidence type="ECO:0000259" key="10">
    <source>
        <dbReference type="PROSITE" id="PS50110"/>
    </source>
</evidence>
<dbReference type="Gene3D" id="3.40.50.2300">
    <property type="match status" value="1"/>
</dbReference>
<dbReference type="Gene3D" id="1.25.40.10">
    <property type="entry name" value="Tetratricopeptide repeat domain"/>
    <property type="match status" value="1"/>
</dbReference>
<evidence type="ECO:0000256" key="3">
    <source>
        <dbReference type="ARBA" id="ARBA00023012"/>
    </source>
</evidence>
<feature type="modified residue" description="4-aspartylphosphate" evidence="7">
    <location>
        <position position="53"/>
    </location>
</feature>
<dbReference type="PANTHER" id="PTHR48111:SF69">
    <property type="entry name" value="RESPONSE REGULATOR RECEIVER"/>
    <property type="match status" value="1"/>
</dbReference>
<protein>
    <submittedName>
        <fullName evidence="12">Response regulator</fullName>
    </submittedName>
</protein>
<evidence type="ECO:0000256" key="7">
    <source>
        <dbReference type="PROSITE-ProRule" id="PRU00169"/>
    </source>
</evidence>
<dbReference type="PROSITE" id="PS51755">
    <property type="entry name" value="OMPR_PHOB"/>
    <property type="match status" value="1"/>
</dbReference>
<feature type="DNA-binding region" description="OmpR/PhoB-type" evidence="8">
    <location>
        <begin position="128"/>
        <end position="233"/>
    </location>
</feature>
<keyword evidence="9" id="KW-0175">Coiled coil</keyword>
<gene>
    <name evidence="12" type="ORF">ACFP7A_05910</name>
</gene>
<comment type="similarity">
    <text evidence="1">Belongs to the AfsR/DnrI/RedD regulatory family.</text>
</comment>
<dbReference type="SUPFAM" id="SSF52172">
    <property type="entry name" value="CheY-like"/>
    <property type="match status" value="1"/>
</dbReference>
<dbReference type="Gene3D" id="1.10.10.10">
    <property type="entry name" value="Winged helix-like DNA-binding domain superfamily/Winged helix DNA-binding domain"/>
    <property type="match status" value="1"/>
</dbReference>
<dbReference type="Proteomes" id="UP001596267">
    <property type="component" value="Unassembled WGS sequence"/>
</dbReference>
<evidence type="ECO:0000256" key="6">
    <source>
        <dbReference type="ARBA" id="ARBA00023163"/>
    </source>
</evidence>
<dbReference type="SMART" id="SM01043">
    <property type="entry name" value="BTAD"/>
    <property type="match status" value="1"/>
</dbReference>
<dbReference type="SUPFAM" id="SSF48452">
    <property type="entry name" value="TPR-like"/>
    <property type="match status" value="1"/>
</dbReference>
<evidence type="ECO:0000259" key="11">
    <source>
        <dbReference type="PROSITE" id="PS51755"/>
    </source>
</evidence>
<evidence type="ECO:0000256" key="4">
    <source>
        <dbReference type="ARBA" id="ARBA00023015"/>
    </source>
</evidence>
<keyword evidence="5 8" id="KW-0238">DNA-binding</keyword>
<dbReference type="SMART" id="SM00862">
    <property type="entry name" value="Trans_reg_C"/>
    <property type="match status" value="1"/>
</dbReference>
<dbReference type="InterPro" id="IPR036388">
    <property type="entry name" value="WH-like_DNA-bd_sf"/>
</dbReference>
<dbReference type="SUPFAM" id="SSF46894">
    <property type="entry name" value="C-terminal effector domain of the bipartite response regulators"/>
    <property type="match status" value="1"/>
</dbReference>
<keyword evidence="3" id="KW-0902">Two-component regulatory system</keyword>
<proteinExistence type="inferred from homology"/>
<dbReference type="InterPro" id="IPR016032">
    <property type="entry name" value="Sig_transdc_resp-reg_C-effctor"/>
</dbReference>
<dbReference type="InterPro" id="IPR011990">
    <property type="entry name" value="TPR-like_helical_dom_sf"/>
</dbReference>
<dbReference type="InterPro" id="IPR005158">
    <property type="entry name" value="BTAD"/>
</dbReference>